<keyword evidence="2" id="KW-0808">Transferase</keyword>
<reference evidence="2 3" key="1">
    <citation type="submission" date="2009-01" db="EMBL/GenBank/DDBJ databases">
        <title>Complete sequence of chromosome of Methylobacterium nodulans ORS 2060.</title>
        <authorList>
            <consortium name="US DOE Joint Genome Institute"/>
            <person name="Lucas S."/>
            <person name="Copeland A."/>
            <person name="Lapidus A."/>
            <person name="Glavina del Rio T."/>
            <person name="Dalin E."/>
            <person name="Tice H."/>
            <person name="Bruce D."/>
            <person name="Goodwin L."/>
            <person name="Pitluck S."/>
            <person name="Sims D."/>
            <person name="Brettin T."/>
            <person name="Detter J.C."/>
            <person name="Han C."/>
            <person name="Larimer F."/>
            <person name="Land M."/>
            <person name="Hauser L."/>
            <person name="Kyrpides N."/>
            <person name="Ivanova N."/>
            <person name="Marx C.J."/>
            <person name="Richardson P."/>
        </authorList>
    </citation>
    <scope>NUCLEOTIDE SEQUENCE [LARGE SCALE GENOMIC DNA]</scope>
    <source>
        <strain evidence="3">LMG 21967 / CNCM I-2342 / ORS 2060</strain>
    </source>
</reference>
<dbReference type="PANTHER" id="PTHR34203">
    <property type="entry name" value="METHYLTRANSFERASE, FKBM FAMILY PROTEIN"/>
    <property type="match status" value="1"/>
</dbReference>
<dbReference type="InterPro" id="IPR006342">
    <property type="entry name" value="FkbM_mtfrase"/>
</dbReference>
<keyword evidence="3" id="KW-1185">Reference proteome</keyword>
<keyword evidence="2" id="KW-0489">Methyltransferase</keyword>
<dbReference type="Pfam" id="PF05050">
    <property type="entry name" value="Methyltransf_21"/>
    <property type="match status" value="1"/>
</dbReference>
<dbReference type="GO" id="GO:0032259">
    <property type="term" value="P:methylation"/>
    <property type="evidence" value="ECO:0007669"/>
    <property type="project" value="UniProtKB-KW"/>
</dbReference>
<sequence length="352" mass="39476">MPEPIDTLDDIENFRLHVCQRLIDALNRRESGNVDKAYPPIGVTVSKSAFAETCARFLAFLTSNWEGMARTFGRLEDAASRQLLVDLLLFRALGHRRVRLASNVPAYWEARWRSEAMPAEPSEFATKPGGIHLLRFAVPGEDRTLTLDCLRANIFFTFLLRQYHFTRDGVTVRPEVGDYVVDAGACFGDTAVDFAQTVGEAGRVHCFDPVEMHLRILNRNIARNGLSNVLVFPTGLSDHDQDGSLAPDCIDPGFAGTGAVPFRSLDGLMAEGTLPRVDFIKMDIEGHELSALRGAERMIRTFRPKLAISLYHRWSDYFEIPDFIAGLDLGYRFFLHNYTISDGETVLYCAVH</sequence>
<accession>B8IAB7</accession>
<dbReference type="RefSeq" id="WP_015930821.1">
    <property type="nucleotide sequence ID" value="NC_011894.1"/>
</dbReference>
<protein>
    <submittedName>
        <fullName evidence="2">Methyltransferase FkbM family</fullName>
    </submittedName>
</protein>
<dbReference type="STRING" id="460265.Mnod_4304"/>
<dbReference type="AlphaFoldDB" id="B8IAB7"/>
<dbReference type="OrthoDB" id="9814604at2"/>
<dbReference type="KEGG" id="mno:Mnod_4304"/>
<dbReference type="PANTHER" id="PTHR34203:SF15">
    <property type="entry name" value="SLL1173 PROTEIN"/>
    <property type="match status" value="1"/>
</dbReference>
<gene>
    <name evidence="2" type="ordered locus">Mnod_4304</name>
</gene>
<dbReference type="Proteomes" id="UP000008207">
    <property type="component" value="Chromosome"/>
</dbReference>
<dbReference type="EMBL" id="CP001349">
    <property type="protein sequence ID" value="ACL59180.1"/>
    <property type="molecule type" value="Genomic_DNA"/>
</dbReference>
<dbReference type="InterPro" id="IPR029063">
    <property type="entry name" value="SAM-dependent_MTases_sf"/>
</dbReference>
<dbReference type="SUPFAM" id="SSF53335">
    <property type="entry name" value="S-adenosyl-L-methionine-dependent methyltransferases"/>
    <property type="match status" value="1"/>
</dbReference>
<name>B8IAB7_METNO</name>
<organism evidence="2 3">
    <name type="scientific">Methylobacterium nodulans (strain LMG 21967 / CNCM I-2342 / ORS 2060)</name>
    <dbReference type="NCBI Taxonomy" id="460265"/>
    <lineage>
        <taxon>Bacteria</taxon>
        <taxon>Pseudomonadati</taxon>
        <taxon>Pseudomonadota</taxon>
        <taxon>Alphaproteobacteria</taxon>
        <taxon>Hyphomicrobiales</taxon>
        <taxon>Methylobacteriaceae</taxon>
        <taxon>Methylobacterium</taxon>
    </lineage>
</organism>
<dbReference type="eggNOG" id="COG2242">
    <property type="taxonomic scope" value="Bacteria"/>
</dbReference>
<evidence type="ECO:0000313" key="3">
    <source>
        <dbReference type="Proteomes" id="UP000008207"/>
    </source>
</evidence>
<dbReference type="HOGENOM" id="CLU_787107_0_0_5"/>
<evidence type="ECO:0000313" key="2">
    <source>
        <dbReference type="EMBL" id="ACL59180.1"/>
    </source>
</evidence>
<dbReference type="InterPro" id="IPR052514">
    <property type="entry name" value="SAM-dependent_MTase"/>
</dbReference>
<proteinExistence type="predicted"/>
<dbReference type="NCBIfam" id="TIGR01444">
    <property type="entry name" value="fkbM_fam"/>
    <property type="match status" value="1"/>
</dbReference>
<dbReference type="GO" id="GO:0008168">
    <property type="term" value="F:methyltransferase activity"/>
    <property type="evidence" value="ECO:0007669"/>
    <property type="project" value="UniProtKB-KW"/>
</dbReference>
<dbReference type="Gene3D" id="3.40.50.150">
    <property type="entry name" value="Vaccinia Virus protein VP39"/>
    <property type="match status" value="1"/>
</dbReference>
<evidence type="ECO:0000259" key="1">
    <source>
        <dbReference type="Pfam" id="PF05050"/>
    </source>
</evidence>
<feature type="domain" description="Methyltransferase FkbM" evidence="1">
    <location>
        <begin position="182"/>
        <end position="333"/>
    </location>
</feature>